<evidence type="ECO:0000256" key="1">
    <source>
        <dbReference type="SAM" id="MobiDB-lite"/>
    </source>
</evidence>
<feature type="domain" description="Schlafen AlbA-2" evidence="2">
    <location>
        <begin position="39"/>
        <end position="159"/>
    </location>
</feature>
<dbReference type="Pfam" id="PF04326">
    <property type="entry name" value="SLFN_AlbA_2"/>
    <property type="match status" value="1"/>
</dbReference>
<sequence length="504" mass="55458">MNETENRGAPIDPAAGARSSGLAERDVALVDELRGGHDENQWVEFKRSFDDEGMIGKLCSAMANGARADGKDVAYVIWGVEDGTKEVVGTTFNPDTKKVGGQAFQMRLAQLLKPSPAFSFRTVGHPDGRIVLLEIPAATVAPVEYEGTAYVRIGSATPKLSDYPDRYQKLITNLRPYVWEKGVAKGYVDADEVLRLLDFPKYFSLIGQPLPDGKAAILERLAAEQLIAKDVGGAWNITNLGAILFANDLGQFDASLARKGVRFVAYGGRGKADMVTHRHDGVKGYASGFEGLIGYINGLLPANEHIGEALRQKQPLFPELAIRELVANALIHQDMTISGAGPQVELFADRIEITNPGRSLLPADRMIDLPPRSRNEMLASLMRRMGICEEQGSGLDKVVMSIEVYQLPPLRLQTSEGSTQAILFGPRTFAEMSRSERVQACYQHAVLKWLRGEKMRNVTLCERFGIDKRNAAQVSQVLNAALKENRIKVADPEHPKSGYWPWWG</sequence>
<dbReference type="EMBL" id="JBHRTQ010000002">
    <property type="protein sequence ID" value="MFC3172913.1"/>
    <property type="molecule type" value="Genomic_DNA"/>
</dbReference>
<dbReference type="InterPro" id="IPR038475">
    <property type="entry name" value="RecG_C_sf"/>
</dbReference>
<keyword evidence="3" id="KW-0547">Nucleotide-binding</keyword>
<dbReference type="GO" id="GO:0005524">
    <property type="term" value="F:ATP binding"/>
    <property type="evidence" value="ECO:0007669"/>
    <property type="project" value="UniProtKB-KW"/>
</dbReference>
<keyword evidence="3" id="KW-0067">ATP-binding</keyword>
<accession>A0ABV7IQG8</accession>
<evidence type="ECO:0000259" key="2">
    <source>
        <dbReference type="Pfam" id="PF04326"/>
    </source>
</evidence>
<dbReference type="PANTHER" id="PTHR30595">
    <property type="entry name" value="GLPR-RELATED TRANSCRIPTIONAL REPRESSOR"/>
    <property type="match status" value="1"/>
</dbReference>
<dbReference type="Pfam" id="PF13749">
    <property type="entry name" value="HATPase_c_4"/>
    <property type="match status" value="1"/>
</dbReference>
<evidence type="ECO:0000313" key="4">
    <source>
        <dbReference type="Proteomes" id="UP001595604"/>
    </source>
</evidence>
<dbReference type="InterPro" id="IPR007421">
    <property type="entry name" value="Schlafen_AlbA_2_dom"/>
</dbReference>
<keyword evidence="4" id="KW-1185">Reference proteome</keyword>
<name>A0ABV7IQG8_9SPHN</name>
<reference evidence="4" key="1">
    <citation type="journal article" date="2019" name="Int. J. Syst. Evol. Microbiol.">
        <title>The Global Catalogue of Microorganisms (GCM) 10K type strain sequencing project: providing services to taxonomists for standard genome sequencing and annotation.</title>
        <authorList>
            <consortium name="The Broad Institute Genomics Platform"/>
            <consortium name="The Broad Institute Genome Sequencing Center for Infectious Disease"/>
            <person name="Wu L."/>
            <person name="Ma J."/>
        </authorList>
    </citation>
    <scope>NUCLEOTIDE SEQUENCE [LARGE SCALE GENOMIC DNA]</scope>
    <source>
        <strain evidence="4">KCTC 42984</strain>
    </source>
</reference>
<proteinExistence type="predicted"/>
<gene>
    <name evidence="3" type="ORF">ACFOD9_01465</name>
</gene>
<dbReference type="InterPro" id="IPR038461">
    <property type="entry name" value="Schlafen_AlbA_2_dom_sf"/>
</dbReference>
<dbReference type="PANTHER" id="PTHR30595:SF6">
    <property type="entry name" value="SCHLAFEN ALBA-2 DOMAIN-CONTAINING PROTEIN"/>
    <property type="match status" value="1"/>
</dbReference>
<dbReference type="RefSeq" id="WP_379508310.1">
    <property type="nucleotide sequence ID" value="NZ_JBHRTQ010000002.1"/>
</dbReference>
<dbReference type="Gene3D" id="3.30.950.30">
    <property type="entry name" value="Schlafen, AAA domain"/>
    <property type="match status" value="1"/>
</dbReference>
<protein>
    <submittedName>
        <fullName evidence="3">ATP-binding protein</fullName>
    </submittedName>
</protein>
<comment type="caution">
    <text evidence="3">The sequence shown here is derived from an EMBL/GenBank/DDBJ whole genome shotgun (WGS) entry which is preliminary data.</text>
</comment>
<dbReference type="Proteomes" id="UP001595604">
    <property type="component" value="Unassembled WGS sequence"/>
</dbReference>
<dbReference type="Gene3D" id="3.30.565.60">
    <property type="match status" value="1"/>
</dbReference>
<evidence type="ECO:0000313" key="3">
    <source>
        <dbReference type="EMBL" id="MFC3172913.1"/>
    </source>
</evidence>
<organism evidence="3 4">
    <name type="scientific">Novosphingobium bradum</name>
    <dbReference type="NCBI Taxonomy" id="1737444"/>
    <lineage>
        <taxon>Bacteria</taxon>
        <taxon>Pseudomonadati</taxon>
        <taxon>Pseudomonadota</taxon>
        <taxon>Alphaproteobacteria</taxon>
        <taxon>Sphingomonadales</taxon>
        <taxon>Sphingomonadaceae</taxon>
        <taxon>Novosphingobium</taxon>
    </lineage>
</organism>
<feature type="region of interest" description="Disordered" evidence="1">
    <location>
        <begin position="1"/>
        <end position="22"/>
    </location>
</feature>